<dbReference type="Gramene" id="TraesNOR6B03G03451850.1">
    <property type="protein sequence ID" value="TraesNOR6B03G03451850.1.CDS1"/>
    <property type="gene ID" value="TraesNOR6B03G03451850"/>
</dbReference>
<dbReference type="SMR" id="A0A3B6PFS8"/>
<evidence type="ECO:0000256" key="2">
    <source>
        <dbReference type="SAM" id="SignalP"/>
    </source>
</evidence>
<reference evidence="4" key="1">
    <citation type="submission" date="2018-08" db="EMBL/GenBank/DDBJ databases">
        <authorList>
            <person name="Rossello M."/>
        </authorList>
    </citation>
    <scope>NUCLEOTIDE SEQUENCE [LARGE SCALE GENOMIC DNA]</scope>
    <source>
        <strain evidence="4">cv. Chinese Spring</strain>
    </source>
</reference>
<feature type="chain" id="PRO_5043178810" description="PLAT domain-containing protein" evidence="2">
    <location>
        <begin position="25"/>
        <end position="149"/>
    </location>
</feature>
<dbReference type="Proteomes" id="UP000019116">
    <property type="component" value="Chromosome 6B"/>
</dbReference>
<evidence type="ECO:0000313" key="5">
    <source>
        <dbReference type="Proteomes" id="UP000019116"/>
    </source>
</evidence>
<comment type="caution">
    <text evidence="1">Lacks conserved residue(s) required for the propagation of feature annotation.</text>
</comment>
<dbReference type="Gene3D" id="2.60.60.20">
    <property type="entry name" value="PLAT/LH2 domain"/>
    <property type="match status" value="1"/>
</dbReference>
<dbReference type="InterPro" id="IPR036392">
    <property type="entry name" value="PLAT/LH2_dom_sf"/>
</dbReference>
<sequence length="149" mass="16453">MAMAMAKLAILILAAAILAGTSNGRQGYLYELEVKTANDALSGTEALVAFEFYESSGGAGVIRLVDGDGALFKKGSTDRLMFNEPLSFKTCRLGLRLLDTGLLDKEWECEYVRLRIEGEPSGQFPGEVIRKFRVNQWVRPGKRVQIDMC</sequence>
<feature type="domain" description="PLAT" evidence="3">
    <location>
        <begin position="28"/>
        <end position="149"/>
    </location>
</feature>
<dbReference type="AlphaFoldDB" id="A0A3B6PFS8"/>
<proteinExistence type="predicted"/>
<dbReference type="SUPFAM" id="SSF49723">
    <property type="entry name" value="Lipase/lipooxygenase domain (PLAT/LH2 domain)"/>
    <property type="match status" value="1"/>
</dbReference>
<reference evidence="4" key="2">
    <citation type="submission" date="2018-10" db="UniProtKB">
        <authorList>
            <consortium name="EnsemblPlants"/>
        </authorList>
    </citation>
    <scope>IDENTIFICATION</scope>
</reference>
<dbReference type="InterPro" id="IPR001024">
    <property type="entry name" value="PLAT/LH2_dom"/>
</dbReference>
<name>A0A3B6PFS8_WHEAT</name>
<evidence type="ECO:0000259" key="3">
    <source>
        <dbReference type="PROSITE" id="PS50095"/>
    </source>
</evidence>
<organism evidence="4">
    <name type="scientific">Triticum aestivum</name>
    <name type="common">Wheat</name>
    <dbReference type="NCBI Taxonomy" id="4565"/>
    <lineage>
        <taxon>Eukaryota</taxon>
        <taxon>Viridiplantae</taxon>
        <taxon>Streptophyta</taxon>
        <taxon>Embryophyta</taxon>
        <taxon>Tracheophyta</taxon>
        <taxon>Spermatophyta</taxon>
        <taxon>Magnoliopsida</taxon>
        <taxon>Liliopsida</taxon>
        <taxon>Poales</taxon>
        <taxon>Poaceae</taxon>
        <taxon>BOP clade</taxon>
        <taxon>Pooideae</taxon>
        <taxon>Triticodae</taxon>
        <taxon>Triticeae</taxon>
        <taxon>Triticinae</taxon>
        <taxon>Triticum</taxon>
    </lineage>
</organism>
<evidence type="ECO:0000256" key="1">
    <source>
        <dbReference type="PROSITE-ProRule" id="PRU00152"/>
    </source>
</evidence>
<dbReference type="Gramene" id="TraesCS6B02G002900.1">
    <property type="protein sequence ID" value="TraesCS6B02G002900.1.cds1"/>
    <property type="gene ID" value="TraesCS6B02G002900"/>
</dbReference>
<dbReference type="OMA" id="EIDECDD"/>
<dbReference type="PROSITE" id="PS50095">
    <property type="entry name" value="PLAT"/>
    <property type="match status" value="1"/>
</dbReference>
<evidence type="ECO:0000313" key="4">
    <source>
        <dbReference type="EnsemblPlants" id="TraesCS6B02G002900.1.cds1"/>
    </source>
</evidence>
<dbReference type="EnsemblPlants" id="TraesCS6B02G002900.1">
    <property type="protein sequence ID" value="TraesCS6B02G002900.1.cds1"/>
    <property type="gene ID" value="TraesCS6B02G002900"/>
</dbReference>
<dbReference type="Gramene" id="TraesCS6B03G0004100.1">
    <property type="protein sequence ID" value="TraesCS6B03G0004100.1.CDS1"/>
    <property type="gene ID" value="TraesCS6B03G0004100"/>
</dbReference>
<dbReference type="Pfam" id="PF01477">
    <property type="entry name" value="PLAT"/>
    <property type="match status" value="1"/>
</dbReference>
<accession>A0A3B6PFS8</accession>
<feature type="signal peptide" evidence="2">
    <location>
        <begin position="1"/>
        <end position="24"/>
    </location>
</feature>
<keyword evidence="5" id="KW-1185">Reference proteome</keyword>
<protein>
    <recommendedName>
        <fullName evidence="3">PLAT domain-containing protein</fullName>
    </recommendedName>
</protein>
<keyword evidence="2" id="KW-0732">Signal</keyword>